<evidence type="ECO:0000313" key="3">
    <source>
        <dbReference type="EMBL" id="ESQ85343.1"/>
    </source>
</evidence>
<comment type="caution">
    <text evidence="3">The sequence shown here is derived from an EMBL/GenBank/DDBJ whole genome shotgun (WGS) entry which is preliminary data.</text>
</comment>
<feature type="compositionally biased region" description="Basic and acidic residues" evidence="1">
    <location>
        <begin position="110"/>
        <end position="120"/>
    </location>
</feature>
<evidence type="ECO:0000256" key="1">
    <source>
        <dbReference type="SAM" id="MobiDB-lite"/>
    </source>
</evidence>
<keyword evidence="4" id="KW-1185">Reference proteome</keyword>
<dbReference type="eggNOG" id="COG3039">
    <property type="taxonomic scope" value="Bacteria"/>
</dbReference>
<proteinExistence type="predicted"/>
<sequence length="135" mass="14920">MEQMDYNLLFRWFVGLSMDAPIWDVTVFTRNRDRLLAADIAAKFLAALLSQPRVKALLSDEHFSVDGTSIEAWASMKSFKPKDETDGGDADGSGSGAEAKRPPKSTALNPERDFHGEKRSNATHASTTDPDARLY</sequence>
<name>V4R1Q5_9CAUL</name>
<dbReference type="InterPro" id="IPR008490">
    <property type="entry name" value="Transposase_InsH_N"/>
</dbReference>
<evidence type="ECO:0000313" key="4">
    <source>
        <dbReference type="Proteomes" id="UP000017837"/>
    </source>
</evidence>
<dbReference type="PANTHER" id="PTHR35604">
    <property type="entry name" value="TRANSPOSASE INSH FOR INSERTION SEQUENCE ELEMENT IS5A-RELATED"/>
    <property type="match status" value="1"/>
</dbReference>
<dbReference type="Proteomes" id="UP000017837">
    <property type="component" value="Unassembled WGS sequence"/>
</dbReference>
<dbReference type="EMBL" id="AWGB01000060">
    <property type="protein sequence ID" value="ESQ85343.1"/>
    <property type="molecule type" value="Genomic_DNA"/>
</dbReference>
<protein>
    <recommendedName>
        <fullName evidence="2">Transposase InsH N-terminal domain-containing protein</fullName>
    </recommendedName>
</protein>
<dbReference type="PANTHER" id="PTHR35604:SF2">
    <property type="entry name" value="TRANSPOSASE INSH FOR INSERTION SEQUENCE ELEMENT IS5A-RELATED"/>
    <property type="match status" value="1"/>
</dbReference>
<feature type="domain" description="Transposase InsH N-terminal" evidence="2">
    <location>
        <begin position="1"/>
        <end position="34"/>
    </location>
</feature>
<feature type="region of interest" description="Disordered" evidence="1">
    <location>
        <begin position="78"/>
        <end position="135"/>
    </location>
</feature>
<organism evidence="3 4">
    <name type="scientific">Asticcacaulis benevestitus DSM 16100 = ATCC BAA-896</name>
    <dbReference type="NCBI Taxonomy" id="1121022"/>
    <lineage>
        <taxon>Bacteria</taxon>
        <taxon>Pseudomonadati</taxon>
        <taxon>Pseudomonadota</taxon>
        <taxon>Alphaproteobacteria</taxon>
        <taxon>Caulobacterales</taxon>
        <taxon>Caulobacteraceae</taxon>
        <taxon>Asticcacaulis</taxon>
    </lineage>
</organism>
<dbReference type="PATRIC" id="fig|1121022.4.peg.3893"/>
<dbReference type="STRING" id="1121022.GCA_000376105_03925"/>
<accession>V4R1Q5</accession>
<dbReference type="Pfam" id="PF05598">
    <property type="entry name" value="DUF772"/>
    <property type="match status" value="1"/>
</dbReference>
<dbReference type="AlphaFoldDB" id="V4R1Q5"/>
<evidence type="ECO:0000259" key="2">
    <source>
        <dbReference type="Pfam" id="PF05598"/>
    </source>
</evidence>
<reference evidence="3 4" key="1">
    <citation type="journal article" date="2014" name="Nature">
        <title>Sequential evolution of bacterial morphology by co-option of a developmental regulator.</title>
        <authorList>
            <person name="Jiang C."/>
            <person name="Brown P.J."/>
            <person name="Ducret A."/>
            <person name="Brun Y.V."/>
        </authorList>
    </citation>
    <scope>NUCLEOTIDE SEQUENCE [LARGE SCALE GENOMIC DNA]</scope>
    <source>
        <strain evidence="3 4">DSM 16100</strain>
    </source>
</reference>
<gene>
    <name evidence="3" type="ORF">ABENE_19015</name>
</gene>